<accession>A0AAW1J7L1</accession>
<comment type="caution">
    <text evidence="1">The sequence shown here is derived from an EMBL/GenBank/DDBJ whole genome shotgun (WGS) entry which is preliminary data.</text>
</comment>
<dbReference type="EMBL" id="JBDFQZ010000008">
    <property type="protein sequence ID" value="KAK9699323.1"/>
    <property type="molecule type" value="Genomic_DNA"/>
</dbReference>
<gene>
    <name evidence="1" type="ORF">RND81_08G167100</name>
</gene>
<evidence type="ECO:0000313" key="2">
    <source>
        <dbReference type="Proteomes" id="UP001443914"/>
    </source>
</evidence>
<dbReference type="AlphaFoldDB" id="A0AAW1J7L1"/>
<evidence type="ECO:0008006" key="3">
    <source>
        <dbReference type="Google" id="ProtNLM"/>
    </source>
</evidence>
<name>A0AAW1J7L1_SAPOF</name>
<proteinExistence type="predicted"/>
<evidence type="ECO:0000313" key="1">
    <source>
        <dbReference type="EMBL" id="KAK9699323.1"/>
    </source>
</evidence>
<protein>
    <recommendedName>
        <fullName evidence="3">RNase H type-1 domain-containing protein</fullName>
    </recommendedName>
</protein>
<organism evidence="1 2">
    <name type="scientific">Saponaria officinalis</name>
    <name type="common">Common soapwort</name>
    <name type="synonym">Lychnis saponaria</name>
    <dbReference type="NCBI Taxonomy" id="3572"/>
    <lineage>
        <taxon>Eukaryota</taxon>
        <taxon>Viridiplantae</taxon>
        <taxon>Streptophyta</taxon>
        <taxon>Embryophyta</taxon>
        <taxon>Tracheophyta</taxon>
        <taxon>Spermatophyta</taxon>
        <taxon>Magnoliopsida</taxon>
        <taxon>eudicotyledons</taxon>
        <taxon>Gunneridae</taxon>
        <taxon>Pentapetalae</taxon>
        <taxon>Caryophyllales</taxon>
        <taxon>Caryophyllaceae</taxon>
        <taxon>Caryophylleae</taxon>
        <taxon>Saponaria</taxon>
    </lineage>
</organism>
<dbReference type="Proteomes" id="UP001443914">
    <property type="component" value="Unassembled WGS sequence"/>
</dbReference>
<reference evidence="1" key="1">
    <citation type="submission" date="2024-03" db="EMBL/GenBank/DDBJ databases">
        <title>WGS assembly of Saponaria officinalis var. Norfolk2.</title>
        <authorList>
            <person name="Jenkins J."/>
            <person name="Shu S."/>
            <person name="Grimwood J."/>
            <person name="Barry K."/>
            <person name="Goodstein D."/>
            <person name="Schmutz J."/>
            <person name="Leebens-Mack J."/>
            <person name="Osbourn A."/>
        </authorList>
    </citation>
    <scope>NUCLEOTIDE SEQUENCE [LARGE SCALE GENOMIC DNA]</scope>
    <source>
        <strain evidence="1">JIC</strain>
    </source>
</reference>
<keyword evidence="2" id="KW-1185">Reference proteome</keyword>
<sequence>MHALVLCPLVQRVWSEAAIDTEQEWGSIGSMTEWMKRITEDTDEGETCRLIMLAWAIWNERNNVLHGGEQTEASIICSRATNFLCHYTNLMQKSGVCRVESDEREHHWKRPPKGMWKINVDGAVFKYKGSSLVW</sequence>